<proteinExistence type="predicted"/>
<evidence type="ECO:0000313" key="4">
    <source>
        <dbReference type="Proteomes" id="UP001273505"/>
    </source>
</evidence>
<dbReference type="Proteomes" id="UP001273505">
    <property type="component" value="Unassembled WGS sequence"/>
</dbReference>
<name>A0ABU4S2E7_9GAMM</name>
<accession>A0ABU4S2E7</accession>
<dbReference type="InterPro" id="IPR018490">
    <property type="entry name" value="cNMP-bd_dom_sf"/>
</dbReference>
<dbReference type="PANTHER" id="PTHR24567:SF74">
    <property type="entry name" value="HTH-TYPE TRANSCRIPTIONAL REGULATOR ARCR"/>
    <property type="match status" value="1"/>
</dbReference>
<dbReference type="Pfam" id="PF00027">
    <property type="entry name" value="cNMP_binding"/>
    <property type="match status" value="1"/>
</dbReference>
<organism evidence="3 4">
    <name type="scientific">Gilvimarinus gilvus</name>
    <dbReference type="NCBI Taxonomy" id="3058038"/>
    <lineage>
        <taxon>Bacteria</taxon>
        <taxon>Pseudomonadati</taxon>
        <taxon>Pseudomonadota</taxon>
        <taxon>Gammaproteobacteria</taxon>
        <taxon>Cellvibrionales</taxon>
        <taxon>Cellvibrionaceae</taxon>
        <taxon>Gilvimarinus</taxon>
    </lineage>
</organism>
<sequence>MDNLVQQNHAPVPVDPVLIKSLVPIKEMSSAHLSELLKYAQTEFLYKGQTLFNRGAVDHCHLYLLYGDILLEDDKGQETLIKGRASLLPIAHSKPRKYQATALTDCSVLRFDSEVLDKLLTWSQVADYLHTIIARDRDMDEDVQWMMQVLHSNLFFKVSPLNVDEIFAKMTARLVDADEVIIRQGELGEHCYFIKEGRAEVTRQGATGVELIADIGEGRCFGEDALVNDAPRNATVTMTTDGVLMCLMKQDFYRLIKSPEVSEILFKDLDTGEKSTHVLVDVRSDEEYGEGHLPYAVNVPLHLLGIKSRLLRLGVEYVCYCDTGRRSQAAAHLLTEQGYSVKALAQCDAVFSAPEQVATMEVGNNYVLRDGRSVSGQ</sequence>
<reference evidence="3 4" key="1">
    <citation type="submission" date="2023-11" db="EMBL/GenBank/DDBJ databases">
        <title>Gilvimarinus fulvus sp. nov., isolated from the surface of Kelp.</title>
        <authorList>
            <person name="Sun Y.Y."/>
            <person name="Gong Y."/>
            <person name="Du Z.J."/>
        </authorList>
    </citation>
    <scope>NUCLEOTIDE SEQUENCE [LARGE SCALE GENOMIC DNA]</scope>
    <source>
        <strain evidence="3 4">SDUM040013</strain>
    </source>
</reference>
<dbReference type="PROSITE" id="PS50042">
    <property type="entry name" value="CNMP_BINDING_3"/>
    <property type="match status" value="1"/>
</dbReference>
<evidence type="ECO:0000313" key="3">
    <source>
        <dbReference type="EMBL" id="MDX6851195.1"/>
    </source>
</evidence>
<dbReference type="InterPro" id="IPR000595">
    <property type="entry name" value="cNMP-bd_dom"/>
</dbReference>
<dbReference type="InterPro" id="IPR036873">
    <property type="entry name" value="Rhodanese-like_dom_sf"/>
</dbReference>
<dbReference type="Gene3D" id="2.60.120.10">
    <property type="entry name" value="Jelly Rolls"/>
    <property type="match status" value="2"/>
</dbReference>
<dbReference type="RefSeq" id="WP_302721781.1">
    <property type="nucleotide sequence ID" value="NZ_JAULRU010000418.1"/>
</dbReference>
<feature type="domain" description="Rhodanese" evidence="2">
    <location>
        <begin position="273"/>
        <end position="352"/>
    </location>
</feature>
<gene>
    <name evidence="3" type="ORF">SCD92_17585</name>
</gene>
<comment type="caution">
    <text evidence="3">The sequence shown here is derived from an EMBL/GenBank/DDBJ whole genome shotgun (WGS) entry which is preliminary data.</text>
</comment>
<dbReference type="InterPro" id="IPR001763">
    <property type="entry name" value="Rhodanese-like_dom"/>
</dbReference>
<protein>
    <submittedName>
        <fullName evidence="3">Cyclic nucleotide-binding domain-containing protein</fullName>
    </submittedName>
</protein>
<dbReference type="Pfam" id="PF00581">
    <property type="entry name" value="Rhodanese"/>
    <property type="match status" value="1"/>
</dbReference>
<dbReference type="SUPFAM" id="SSF52821">
    <property type="entry name" value="Rhodanese/Cell cycle control phosphatase"/>
    <property type="match status" value="1"/>
</dbReference>
<dbReference type="InterPro" id="IPR014710">
    <property type="entry name" value="RmlC-like_jellyroll"/>
</dbReference>
<dbReference type="CDD" id="cd00158">
    <property type="entry name" value="RHOD"/>
    <property type="match status" value="1"/>
</dbReference>
<evidence type="ECO:0000259" key="2">
    <source>
        <dbReference type="PROSITE" id="PS50206"/>
    </source>
</evidence>
<dbReference type="SMART" id="SM00450">
    <property type="entry name" value="RHOD"/>
    <property type="match status" value="1"/>
</dbReference>
<dbReference type="SMART" id="SM00100">
    <property type="entry name" value="cNMP"/>
    <property type="match status" value="1"/>
</dbReference>
<dbReference type="InterPro" id="IPR050397">
    <property type="entry name" value="Env_Response_Regulators"/>
</dbReference>
<keyword evidence="4" id="KW-1185">Reference proteome</keyword>
<dbReference type="EMBL" id="JAXAFO010000042">
    <property type="protein sequence ID" value="MDX6851195.1"/>
    <property type="molecule type" value="Genomic_DNA"/>
</dbReference>
<feature type="domain" description="Cyclic nucleotide-binding" evidence="1">
    <location>
        <begin position="154"/>
        <end position="256"/>
    </location>
</feature>
<dbReference type="PANTHER" id="PTHR24567">
    <property type="entry name" value="CRP FAMILY TRANSCRIPTIONAL REGULATORY PROTEIN"/>
    <property type="match status" value="1"/>
</dbReference>
<dbReference type="PROSITE" id="PS50206">
    <property type="entry name" value="RHODANESE_3"/>
    <property type="match status" value="1"/>
</dbReference>
<dbReference type="SUPFAM" id="SSF51206">
    <property type="entry name" value="cAMP-binding domain-like"/>
    <property type="match status" value="2"/>
</dbReference>
<dbReference type="Gene3D" id="3.40.250.10">
    <property type="entry name" value="Rhodanese-like domain"/>
    <property type="match status" value="1"/>
</dbReference>
<dbReference type="CDD" id="cd00038">
    <property type="entry name" value="CAP_ED"/>
    <property type="match status" value="2"/>
</dbReference>
<evidence type="ECO:0000259" key="1">
    <source>
        <dbReference type="PROSITE" id="PS50042"/>
    </source>
</evidence>